<feature type="compositionally biased region" description="Acidic residues" evidence="4">
    <location>
        <begin position="161"/>
        <end position="178"/>
    </location>
</feature>
<keyword evidence="2 3" id="KW-0175">Coiled coil</keyword>
<feature type="coiled-coil region" evidence="3">
    <location>
        <begin position="612"/>
        <end position="653"/>
    </location>
</feature>
<dbReference type="EMBL" id="DXEK01000164">
    <property type="protein sequence ID" value="HIX77910.1"/>
    <property type="molecule type" value="Genomic_DNA"/>
</dbReference>
<sequence length="856" mass="93198">MKKRNVIVAALLAVAIVGGSIGGYYGFRSMNRPVTMVYAVSELSSGYWGDNMTLDGMITSDASQNIYLSTEQKVKEVLVQEGDTVQEGDVLMSYDTTAKELELETMELDQKQTGLKLDQAKEQLEKLKKMKPVSETPLNPNLEDPVMEDPFFPDFPGMEDPWTEDPGVEDPGMEDPGVEDPGNVPPVEDPGSSDPGDAPGEEPTPTPEPTYDDAVVYDGDQKPLGKDAQAYKGTGEEGDPLVFLCRPGTVITGEFFNRMAGFSGDASAGGQDGRKSFRFRLEIREGDKASGKLQTVWEQDGAMITEPYDAEYRTVFQMGSRTDERPEILFEKPLTSISAEEGQTVELGLKVKEEEGVVYRYRWFYKALEDTEKRQGQENPQDQADSGQETADGTGETAGNIDSWIELPEYVDLSRITLEAVTEKEQGNYMVQVTAENAYGTSEAVATSCVTVEKKQGPENPEPTVTPEPTETPDDQKPAGTPTPEPTKTPTETPAVTPEPTSAPTDIPTPEPTEIPTDTPAVTPETTGEPEISPSGTPDQEEPTSSSEELSSQTKEQKESGSPLTAETTGSSAAGKASAGKLILLAGSSGNESDDSGNTQVNLSDLQETYTKEELKQAIADKEKEIRDLQLNQREAELKIRNARKDLEDQTVRATIAGVVRKVGDPEKPSQDGSAFIQVDSQQGLYVKGYVSELMLDQLVPGTMVQVSSWSSGAFAMATVKEVSPYPTDEYASYGSGAQASYYPFTALINDGADGFQNMESVSISLTVGMDDASQNAIYLSKSFIREENGQKYVYVRGEDGTLERRPIVTGKILWGSEYEIKSGLTSEDYIAFPYAKNELEGTKTEESTLSELYNY</sequence>
<evidence type="ECO:0000256" key="1">
    <source>
        <dbReference type="ARBA" id="ARBA00004196"/>
    </source>
</evidence>
<evidence type="ECO:0000259" key="5">
    <source>
        <dbReference type="Pfam" id="PF25984"/>
    </source>
</evidence>
<dbReference type="InterPro" id="IPR013783">
    <property type="entry name" value="Ig-like_fold"/>
</dbReference>
<dbReference type="Gene3D" id="2.40.420.20">
    <property type="match status" value="1"/>
</dbReference>
<protein>
    <submittedName>
        <fullName evidence="6">Biotin/lipoyl-binding protein</fullName>
    </submittedName>
</protein>
<dbReference type="Pfam" id="PF25984">
    <property type="entry name" value="BSH_YknX"/>
    <property type="match status" value="1"/>
</dbReference>
<feature type="domain" description="YknX-like barrel-sandwich hybrid" evidence="5">
    <location>
        <begin position="64"/>
        <end position="673"/>
    </location>
</feature>
<dbReference type="InterPro" id="IPR058639">
    <property type="entry name" value="BSH_YknX-like"/>
</dbReference>
<name>A0A9D1XEV1_9FIRM</name>
<feature type="region of interest" description="Disordered" evidence="4">
    <location>
        <begin position="126"/>
        <end position="239"/>
    </location>
</feature>
<feature type="compositionally biased region" description="Low complexity" evidence="4">
    <location>
        <begin position="488"/>
        <end position="506"/>
    </location>
</feature>
<evidence type="ECO:0000313" key="7">
    <source>
        <dbReference type="Proteomes" id="UP000886890"/>
    </source>
</evidence>
<dbReference type="Proteomes" id="UP000886890">
    <property type="component" value="Unassembled WGS sequence"/>
</dbReference>
<reference evidence="6" key="2">
    <citation type="submission" date="2021-04" db="EMBL/GenBank/DDBJ databases">
        <authorList>
            <person name="Gilroy R."/>
        </authorList>
    </citation>
    <scope>NUCLEOTIDE SEQUENCE</scope>
    <source>
        <strain evidence="6">CHK183-1962</strain>
    </source>
</reference>
<evidence type="ECO:0000256" key="4">
    <source>
        <dbReference type="SAM" id="MobiDB-lite"/>
    </source>
</evidence>
<reference evidence="6" key="1">
    <citation type="journal article" date="2021" name="PeerJ">
        <title>Extensive microbial diversity within the chicken gut microbiome revealed by metagenomics and culture.</title>
        <authorList>
            <person name="Gilroy R."/>
            <person name="Ravi A."/>
            <person name="Getino M."/>
            <person name="Pursley I."/>
            <person name="Horton D.L."/>
            <person name="Alikhan N.F."/>
            <person name="Baker D."/>
            <person name="Gharbi K."/>
            <person name="Hall N."/>
            <person name="Watson M."/>
            <person name="Adriaenssens E.M."/>
            <person name="Foster-Nyarko E."/>
            <person name="Jarju S."/>
            <person name="Secka A."/>
            <person name="Antonio M."/>
            <person name="Oren A."/>
            <person name="Chaudhuri R.R."/>
            <person name="La Ragione R."/>
            <person name="Hildebrand F."/>
            <person name="Pallen M.J."/>
        </authorList>
    </citation>
    <scope>NUCLEOTIDE SEQUENCE</scope>
    <source>
        <strain evidence="6">CHK183-1962</strain>
    </source>
</reference>
<evidence type="ECO:0000313" key="6">
    <source>
        <dbReference type="EMBL" id="HIX77910.1"/>
    </source>
</evidence>
<dbReference type="GO" id="GO:0030313">
    <property type="term" value="C:cell envelope"/>
    <property type="evidence" value="ECO:0007669"/>
    <property type="project" value="UniProtKB-SubCell"/>
</dbReference>
<feature type="region of interest" description="Disordered" evidence="4">
    <location>
        <begin position="453"/>
        <end position="577"/>
    </location>
</feature>
<evidence type="ECO:0000256" key="3">
    <source>
        <dbReference type="SAM" id="Coils"/>
    </source>
</evidence>
<proteinExistence type="predicted"/>
<dbReference type="InterPro" id="IPR050465">
    <property type="entry name" value="UPF0194_transport"/>
</dbReference>
<feature type="compositionally biased region" description="Polar residues" evidence="4">
    <location>
        <begin position="377"/>
        <end position="391"/>
    </location>
</feature>
<dbReference type="PANTHER" id="PTHR32347">
    <property type="entry name" value="EFFLUX SYSTEM COMPONENT YKNX-RELATED"/>
    <property type="match status" value="1"/>
</dbReference>
<dbReference type="Gene3D" id="2.40.50.100">
    <property type="match status" value="1"/>
</dbReference>
<dbReference type="AlphaFoldDB" id="A0A9D1XEV1"/>
<evidence type="ECO:0000256" key="2">
    <source>
        <dbReference type="ARBA" id="ARBA00023054"/>
    </source>
</evidence>
<dbReference type="PANTHER" id="PTHR32347:SF14">
    <property type="entry name" value="EFFLUX SYSTEM COMPONENT YKNX-RELATED"/>
    <property type="match status" value="1"/>
</dbReference>
<feature type="region of interest" description="Disordered" evidence="4">
    <location>
        <begin position="372"/>
        <end position="403"/>
    </location>
</feature>
<comment type="caution">
    <text evidence="6">The sequence shown here is derived from an EMBL/GenBank/DDBJ whole genome shotgun (WGS) entry which is preliminary data.</text>
</comment>
<comment type="subcellular location">
    <subcellularLocation>
        <location evidence="1">Cell envelope</location>
    </subcellularLocation>
</comment>
<gene>
    <name evidence="6" type="ORF">H9734_10000</name>
</gene>
<organism evidence="6 7">
    <name type="scientific">Candidatus Fusicatenibacter merdavium</name>
    <dbReference type="NCBI Taxonomy" id="2838600"/>
    <lineage>
        <taxon>Bacteria</taxon>
        <taxon>Bacillati</taxon>
        <taxon>Bacillota</taxon>
        <taxon>Clostridia</taxon>
        <taxon>Lachnospirales</taxon>
        <taxon>Lachnospiraceae</taxon>
        <taxon>Fusicatenibacter</taxon>
    </lineage>
</organism>
<feature type="compositionally biased region" description="Low complexity" evidence="4">
    <location>
        <begin position="543"/>
        <end position="554"/>
    </location>
</feature>
<dbReference type="Gene3D" id="2.60.40.10">
    <property type="entry name" value="Immunoglobulins"/>
    <property type="match status" value="1"/>
</dbReference>
<accession>A0A9D1XEV1</accession>